<dbReference type="SUPFAM" id="SSF69118">
    <property type="entry name" value="AhpD-like"/>
    <property type="match status" value="1"/>
</dbReference>
<feature type="domain" description="Carboxymuconolactone decarboxylase-like" evidence="1">
    <location>
        <begin position="137"/>
        <end position="205"/>
    </location>
</feature>
<accession>A0A2Z4Y5I3</accession>
<dbReference type="InterPro" id="IPR003779">
    <property type="entry name" value="CMD-like"/>
</dbReference>
<gene>
    <name evidence="2" type="ORF">BRCON_1462</name>
</gene>
<feature type="domain" description="Carboxymuconolactone decarboxylase-like" evidence="1">
    <location>
        <begin position="50"/>
        <end position="112"/>
    </location>
</feature>
<organism evidence="2 3">
    <name type="scientific">Sumerlaea chitinivorans</name>
    <dbReference type="NCBI Taxonomy" id="2250252"/>
    <lineage>
        <taxon>Bacteria</taxon>
        <taxon>Candidatus Sumerlaeota</taxon>
        <taxon>Candidatus Sumerlaeia</taxon>
        <taxon>Candidatus Sumerlaeales</taxon>
        <taxon>Candidatus Sumerlaeaceae</taxon>
        <taxon>Candidatus Sumerlaea</taxon>
    </lineage>
</organism>
<name>A0A2Z4Y5I3_SUMC1</name>
<dbReference type="PANTHER" id="PTHR33930">
    <property type="entry name" value="ALKYL HYDROPEROXIDE REDUCTASE AHPD"/>
    <property type="match status" value="1"/>
</dbReference>
<dbReference type="AlphaFoldDB" id="A0A2Z4Y5I3"/>
<dbReference type="InterPro" id="IPR029032">
    <property type="entry name" value="AhpD-like"/>
</dbReference>
<dbReference type="Proteomes" id="UP000262583">
    <property type="component" value="Chromosome"/>
</dbReference>
<dbReference type="Gene3D" id="1.20.1290.10">
    <property type="entry name" value="AhpD-like"/>
    <property type="match status" value="1"/>
</dbReference>
<dbReference type="KEGG" id="schv:BRCON_1462"/>
<dbReference type="PANTHER" id="PTHR33930:SF2">
    <property type="entry name" value="BLR3452 PROTEIN"/>
    <property type="match status" value="1"/>
</dbReference>
<dbReference type="GO" id="GO:0051920">
    <property type="term" value="F:peroxiredoxin activity"/>
    <property type="evidence" value="ECO:0007669"/>
    <property type="project" value="InterPro"/>
</dbReference>
<protein>
    <submittedName>
        <fullName evidence="2">Alkylhydroperoxidase protein D</fullName>
    </submittedName>
</protein>
<dbReference type="Pfam" id="PF02627">
    <property type="entry name" value="CMD"/>
    <property type="match status" value="2"/>
</dbReference>
<dbReference type="InterPro" id="IPR004675">
    <property type="entry name" value="AhpD_core"/>
</dbReference>
<reference evidence="2 3" key="1">
    <citation type="submission" date="2018-05" db="EMBL/GenBank/DDBJ databases">
        <title>A metagenomic window into the 2 km-deep terrestrial subsurface aquifer revealed taxonomically and functionally diverse microbial community comprising novel uncultured bacterial lineages.</title>
        <authorList>
            <person name="Kadnikov V.V."/>
            <person name="Mardanov A.V."/>
            <person name="Beletsky A.V."/>
            <person name="Banks D."/>
            <person name="Pimenov N.V."/>
            <person name="Frank Y.A."/>
            <person name="Karnachuk O.V."/>
            <person name="Ravin N.V."/>
        </authorList>
    </citation>
    <scope>NUCLEOTIDE SEQUENCE [LARGE SCALE GENOMIC DNA]</scope>
    <source>
        <strain evidence="2">BY</strain>
    </source>
</reference>
<proteinExistence type="predicted"/>
<dbReference type="NCBIfam" id="TIGR00778">
    <property type="entry name" value="ahpD_dom"/>
    <property type="match status" value="1"/>
</dbReference>
<evidence type="ECO:0000313" key="3">
    <source>
        <dbReference type="Proteomes" id="UP000262583"/>
    </source>
</evidence>
<sequence length="209" mass="22393">MSEGVAVQPAELTDRAKRALDRIKEVFGVAEVPAALTRFAQSETGINDLYMNLNRQLQDGKVSKQTKLLVALGVATAVGSPQAVEFFRQAAIAAGRTAADAAEAIHTAITCSTYNAYYRFRSQVPGDLAPTYSEFKATFNGSVFLKPPFDEREVEAICVAVSSVNNCMKCVDGHVNKAKSLGYQDDQIDEIIKAGAAAFAFALACNACQ</sequence>
<keyword evidence="2" id="KW-0560">Oxidoreductase</keyword>
<evidence type="ECO:0000313" key="2">
    <source>
        <dbReference type="EMBL" id="AXA36239.1"/>
    </source>
</evidence>
<dbReference type="EMBL" id="CP030759">
    <property type="protein sequence ID" value="AXA36239.1"/>
    <property type="molecule type" value="Genomic_DNA"/>
</dbReference>
<keyword evidence="2" id="KW-0575">Peroxidase</keyword>
<evidence type="ECO:0000259" key="1">
    <source>
        <dbReference type="Pfam" id="PF02627"/>
    </source>
</evidence>